<evidence type="ECO:0000313" key="1">
    <source>
        <dbReference type="EMBL" id="ALN83290.1"/>
    </source>
</evidence>
<evidence type="ECO:0000313" key="2">
    <source>
        <dbReference type="Proteomes" id="UP000060787"/>
    </source>
</evidence>
<dbReference type="KEGG" id="lab:LA76x_5188"/>
<name>A0A0S2FIC9_LYSAN</name>
<accession>A0A0S2FIC9</accession>
<dbReference type="EMBL" id="CP011129">
    <property type="protein sequence ID" value="ALN83290.1"/>
    <property type="molecule type" value="Genomic_DNA"/>
</dbReference>
<sequence length="75" mass="8075">MPAPGFFDRTSLSYRKTAHVLCAALRVYDRIASSELRQAFTATATAKTTTATPKAERTVAARAAPTPAMINAFDQ</sequence>
<reference evidence="1 2" key="1">
    <citation type="journal article" date="2015" name="BMC Genomics">
        <title>Comparative genomics and metabolic profiling of the genus Lysobacter.</title>
        <authorList>
            <person name="de Bruijn I."/>
            <person name="Cheng X."/>
            <person name="de Jager V."/>
            <person name="Exposito R.G."/>
            <person name="Watrous J."/>
            <person name="Patel N."/>
            <person name="Postma J."/>
            <person name="Dorrestein P.C."/>
            <person name="Kobayashi D."/>
            <person name="Raaijmakers J.M."/>
        </authorList>
    </citation>
    <scope>NUCLEOTIDE SEQUENCE [LARGE SCALE GENOMIC DNA]</scope>
    <source>
        <strain evidence="1 2">76</strain>
    </source>
</reference>
<proteinExistence type="predicted"/>
<organism evidence="1 2">
    <name type="scientific">Lysobacter antibioticus</name>
    <dbReference type="NCBI Taxonomy" id="84531"/>
    <lineage>
        <taxon>Bacteria</taxon>
        <taxon>Pseudomonadati</taxon>
        <taxon>Pseudomonadota</taxon>
        <taxon>Gammaproteobacteria</taxon>
        <taxon>Lysobacterales</taxon>
        <taxon>Lysobacteraceae</taxon>
        <taxon>Lysobacter</taxon>
    </lineage>
</organism>
<protein>
    <submittedName>
        <fullName evidence="1">Uncharacterized protein</fullName>
    </submittedName>
</protein>
<keyword evidence="2" id="KW-1185">Reference proteome</keyword>
<gene>
    <name evidence="1" type="ORF">LA76x_5188</name>
</gene>
<dbReference type="AlphaFoldDB" id="A0A0S2FIC9"/>
<dbReference type="PATRIC" id="fig|84531.8.peg.5196"/>
<dbReference type="Proteomes" id="UP000060787">
    <property type="component" value="Chromosome"/>
</dbReference>